<comment type="caution">
    <text evidence="1">The sequence shown here is derived from an EMBL/GenBank/DDBJ whole genome shotgun (WGS) entry which is preliminary data.</text>
</comment>
<name>A0A1J4JZP2_9EUKA</name>
<protein>
    <recommendedName>
        <fullName evidence="3">UDENN domain-containing protein</fullName>
    </recommendedName>
</protein>
<keyword evidence="2" id="KW-1185">Reference proteome</keyword>
<sequence>MIYIIIKKNDNTSGFESDSLCRFGLVVSLLAAWSTNDEGNLIVNFPFSSFSFDLSEIKSWASTYSASILYPYVDQAWQALISNSGILIVSPDPRIASCAVSALLSLIEPLIYEDNVLFFTQRNDPRLAFLFKEQTNTTNIENENNSNLNENNSTGSDCFIPKRKLLDYDVVAVDDELVAEKIKQDFGLVIHINVLNNDNSVTVRDVYSNKTLRLFRVFMAIMNMKLLTDPYFDILQREMSAQEIEETFPNELPQELYEPFQKTKTFQKWRYRKVDREQLRQAFLSVSPKESVSKLKTVEDLLLAEKELNIILKKFSRDLHIETVIKSNLSLIKKKLKKLRK</sequence>
<reference evidence="1" key="1">
    <citation type="submission" date="2016-10" db="EMBL/GenBank/DDBJ databases">
        <authorList>
            <person name="Benchimol M."/>
            <person name="Almeida L.G."/>
            <person name="Vasconcelos A.T."/>
            <person name="Perreira-Neves A."/>
            <person name="Rosa I.A."/>
            <person name="Tasca T."/>
            <person name="Bogo M.R."/>
            <person name="de Souza W."/>
        </authorList>
    </citation>
    <scope>NUCLEOTIDE SEQUENCE [LARGE SCALE GENOMIC DNA]</scope>
    <source>
        <strain evidence="1">K</strain>
    </source>
</reference>
<evidence type="ECO:0000313" key="1">
    <source>
        <dbReference type="EMBL" id="OHT03960.1"/>
    </source>
</evidence>
<organism evidence="1 2">
    <name type="scientific">Tritrichomonas foetus</name>
    <dbReference type="NCBI Taxonomy" id="1144522"/>
    <lineage>
        <taxon>Eukaryota</taxon>
        <taxon>Metamonada</taxon>
        <taxon>Parabasalia</taxon>
        <taxon>Tritrichomonadida</taxon>
        <taxon>Tritrichomonadidae</taxon>
        <taxon>Tritrichomonas</taxon>
    </lineage>
</organism>
<proteinExistence type="predicted"/>
<dbReference type="EMBL" id="MLAK01000811">
    <property type="protein sequence ID" value="OHT03960.1"/>
    <property type="molecule type" value="Genomic_DNA"/>
</dbReference>
<dbReference type="RefSeq" id="XP_068357096.1">
    <property type="nucleotide sequence ID" value="XM_068506321.1"/>
</dbReference>
<evidence type="ECO:0008006" key="3">
    <source>
        <dbReference type="Google" id="ProtNLM"/>
    </source>
</evidence>
<dbReference type="GeneID" id="94841025"/>
<gene>
    <name evidence="1" type="ORF">TRFO_28689</name>
</gene>
<dbReference type="VEuPathDB" id="TrichDB:TRFO_28689"/>
<evidence type="ECO:0000313" key="2">
    <source>
        <dbReference type="Proteomes" id="UP000179807"/>
    </source>
</evidence>
<dbReference type="AlphaFoldDB" id="A0A1J4JZP2"/>
<dbReference type="Proteomes" id="UP000179807">
    <property type="component" value="Unassembled WGS sequence"/>
</dbReference>
<accession>A0A1J4JZP2</accession>